<organism evidence="2 3">
    <name type="scientific">Mojavia pulchra JT2-VF2</name>
    <dbReference type="NCBI Taxonomy" id="287848"/>
    <lineage>
        <taxon>Bacteria</taxon>
        <taxon>Bacillati</taxon>
        <taxon>Cyanobacteriota</taxon>
        <taxon>Cyanophyceae</taxon>
        <taxon>Nostocales</taxon>
        <taxon>Nostocaceae</taxon>
    </lineage>
</organism>
<protein>
    <submittedName>
        <fullName evidence="2">Uncharacterized protein</fullName>
    </submittedName>
</protein>
<dbReference type="Proteomes" id="UP000715781">
    <property type="component" value="Unassembled WGS sequence"/>
</dbReference>
<gene>
    <name evidence="2" type="ORF">KME32_34520</name>
</gene>
<name>A0A951Q5C6_9NOST</name>
<feature type="region of interest" description="Disordered" evidence="1">
    <location>
        <begin position="1"/>
        <end position="37"/>
    </location>
</feature>
<reference evidence="2" key="1">
    <citation type="submission" date="2021-05" db="EMBL/GenBank/DDBJ databases">
        <authorList>
            <person name="Pietrasiak N."/>
            <person name="Ward R."/>
            <person name="Stajich J.E."/>
            <person name="Kurbessoian T."/>
        </authorList>
    </citation>
    <scope>NUCLEOTIDE SEQUENCE</scope>
    <source>
        <strain evidence="2">JT2-VF2</strain>
    </source>
</reference>
<dbReference type="EMBL" id="JAHHHN010000060">
    <property type="protein sequence ID" value="MBW4566099.1"/>
    <property type="molecule type" value="Genomic_DNA"/>
</dbReference>
<evidence type="ECO:0000313" key="2">
    <source>
        <dbReference type="EMBL" id="MBW4566099.1"/>
    </source>
</evidence>
<comment type="caution">
    <text evidence="2">The sequence shown here is derived from an EMBL/GenBank/DDBJ whole genome shotgun (WGS) entry which is preliminary data.</text>
</comment>
<reference evidence="2" key="2">
    <citation type="journal article" date="2022" name="Microbiol. Resour. Announc.">
        <title>Metagenome Sequencing to Explore Phylogenomics of Terrestrial Cyanobacteria.</title>
        <authorList>
            <person name="Ward R.D."/>
            <person name="Stajich J.E."/>
            <person name="Johansen J.R."/>
            <person name="Huntemann M."/>
            <person name="Clum A."/>
            <person name="Foster B."/>
            <person name="Foster B."/>
            <person name="Roux S."/>
            <person name="Palaniappan K."/>
            <person name="Varghese N."/>
            <person name="Mukherjee S."/>
            <person name="Reddy T.B.K."/>
            <person name="Daum C."/>
            <person name="Copeland A."/>
            <person name="Chen I.A."/>
            <person name="Ivanova N.N."/>
            <person name="Kyrpides N.C."/>
            <person name="Shapiro N."/>
            <person name="Eloe-Fadrosh E.A."/>
            <person name="Pietrasiak N."/>
        </authorList>
    </citation>
    <scope>NUCLEOTIDE SEQUENCE</scope>
    <source>
        <strain evidence="2">JT2-VF2</strain>
    </source>
</reference>
<evidence type="ECO:0000313" key="3">
    <source>
        <dbReference type="Proteomes" id="UP000715781"/>
    </source>
</evidence>
<accession>A0A951Q5C6</accession>
<evidence type="ECO:0000256" key="1">
    <source>
        <dbReference type="SAM" id="MobiDB-lite"/>
    </source>
</evidence>
<dbReference type="AlphaFoldDB" id="A0A951Q5C6"/>
<proteinExistence type="predicted"/>
<sequence>MRANVSQASCAVGAGGAGEAGEALGRKLRSQERPHKEVAPNRWVKLLINQAF</sequence>